<dbReference type="EC" id="2.8.1.-" evidence="5"/>
<dbReference type="SMART" id="SM00450">
    <property type="entry name" value="RHOD"/>
    <property type="match status" value="2"/>
</dbReference>
<keyword evidence="1 5" id="KW-0808">Transferase</keyword>
<name>A0ABV1NVT6_9ACTN</name>
<comment type="caution">
    <text evidence="5">The sequence shown here is derived from an EMBL/GenBank/DDBJ whole genome shotgun (WGS) entry which is preliminary data.</text>
</comment>
<evidence type="ECO:0000256" key="3">
    <source>
        <dbReference type="SAM" id="MobiDB-lite"/>
    </source>
</evidence>
<dbReference type="Pfam" id="PF00581">
    <property type="entry name" value="Rhodanese"/>
    <property type="match status" value="2"/>
</dbReference>
<evidence type="ECO:0000313" key="6">
    <source>
        <dbReference type="Proteomes" id="UP001482520"/>
    </source>
</evidence>
<protein>
    <submittedName>
        <fullName evidence="5">Sulfurtransferase</fullName>
        <ecNumber evidence="5">2.8.1.-</ecNumber>
    </submittedName>
</protein>
<keyword evidence="6" id="KW-1185">Reference proteome</keyword>
<dbReference type="CDD" id="cd01448">
    <property type="entry name" value="TST_Repeat_1"/>
    <property type="match status" value="1"/>
</dbReference>
<feature type="domain" description="Rhodanese" evidence="4">
    <location>
        <begin position="46"/>
        <end position="167"/>
    </location>
</feature>
<dbReference type="PANTHER" id="PTHR11364:SF27">
    <property type="entry name" value="SULFURTRANSFERASE"/>
    <property type="match status" value="1"/>
</dbReference>
<evidence type="ECO:0000313" key="5">
    <source>
        <dbReference type="EMBL" id="MEQ7846626.1"/>
    </source>
</evidence>
<dbReference type="GO" id="GO:0016740">
    <property type="term" value="F:transferase activity"/>
    <property type="evidence" value="ECO:0007669"/>
    <property type="project" value="UniProtKB-KW"/>
</dbReference>
<dbReference type="SUPFAM" id="SSF52821">
    <property type="entry name" value="Rhodanese/Cell cycle control phosphatase"/>
    <property type="match status" value="2"/>
</dbReference>
<dbReference type="RefSeq" id="WP_349803963.1">
    <property type="nucleotide sequence ID" value="NZ_JBEGDP010000003.1"/>
</dbReference>
<feature type="region of interest" description="Disordered" evidence="3">
    <location>
        <begin position="1"/>
        <end position="39"/>
    </location>
</feature>
<gene>
    <name evidence="5" type="ORF">V6R90_04990</name>
</gene>
<reference evidence="5 6" key="1">
    <citation type="submission" date="2024-02" db="EMBL/GenBank/DDBJ databases">
        <title>Full genome sequence of Nocardioides kribbensis.</title>
        <authorList>
            <person name="Poletto B.L."/>
            <person name="Silva G."/>
            <person name="Galante D."/>
            <person name="Campos K.R."/>
            <person name="Santos M.B.N."/>
            <person name="Sacchi C.T."/>
        </authorList>
    </citation>
    <scope>NUCLEOTIDE SEQUENCE [LARGE SCALE GENOMIC DNA]</scope>
    <source>
        <strain evidence="5 6">O4R</strain>
    </source>
</reference>
<dbReference type="CDD" id="cd01449">
    <property type="entry name" value="TST_Repeat_2"/>
    <property type="match status" value="1"/>
</dbReference>
<accession>A0ABV1NVT6</accession>
<dbReference type="Gene3D" id="3.40.250.10">
    <property type="entry name" value="Rhodanese-like domain"/>
    <property type="match status" value="2"/>
</dbReference>
<proteinExistence type="predicted"/>
<dbReference type="Proteomes" id="UP001482520">
    <property type="component" value="Unassembled WGS sequence"/>
</dbReference>
<dbReference type="InterPro" id="IPR045078">
    <property type="entry name" value="TST/MPST-like"/>
</dbReference>
<dbReference type="EMBL" id="JBEGDP010000003">
    <property type="protein sequence ID" value="MEQ7846626.1"/>
    <property type="molecule type" value="Genomic_DNA"/>
</dbReference>
<keyword evidence="2" id="KW-0677">Repeat</keyword>
<dbReference type="PROSITE" id="PS50206">
    <property type="entry name" value="RHODANESE_3"/>
    <property type="match status" value="2"/>
</dbReference>
<evidence type="ECO:0000259" key="4">
    <source>
        <dbReference type="PROSITE" id="PS50206"/>
    </source>
</evidence>
<sequence>MSDQQTGRVSDRPSDGPGGQGSDPVSDRGSDRVPAPLIGAEELRARLGEVTVLDVRWRLGGPPGRQEHAAGHVPGAAYVDLDADLAGAPETGPGGGGRHPLPDPGAFAAAMRRAGVSRDRPVVVADDWSGRAAARAWWLLRFHGHPDVRVLDGGWSAWVAAGGPVETGPVTPAPGDLAADPGHLPVVGPQDVPDVAVLLDARAPERYRGEVEPVDRVAGHVPGAVNVPTSENLRPDGRFRPPAELAEVYAAAGAVPGAEVAAYCGSGVTAAHDVLALELAGVRAALYPGSWSGWVTDPTRPVERG</sequence>
<dbReference type="PANTHER" id="PTHR11364">
    <property type="entry name" value="THIOSULFATE SULFERTANSFERASE"/>
    <property type="match status" value="1"/>
</dbReference>
<dbReference type="InterPro" id="IPR036873">
    <property type="entry name" value="Rhodanese-like_dom_sf"/>
</dbReference>
<evidence type="ECO:0000256" key="2">
    <source>
        <dbReference type="ARBA" id="ARBA00022737"/>
    </source>
</evidence>
<dbReference type="InterPro" id="IPR001763">
    <property type="entry name" value="Rhodanese-like_dom"/>
</dbReference>
<feature type="domain" description="Rhodanese" evidence="4">
    <location>
        <begin position="192"/>
        <end position="303"/>
    </location>
</feature>
<organism evidence="5 6">
    <name type="scientific">Nocardioides kribbensis</name>
    <dbReference type="NCBI Taxonomy" id="305517"/>
    <lineage>
        <taxon>Bacteria</taxon>
        <taxon>Bacillati</taxon>
        <taxon>Actinomycetota</taxon>
        <taxon>Actinomycetes</taxon>
        <taxon>Propionibacteriales</taxon>
        <taxon>Nocardioidaceae</taxon>
        <taxon>Nocardioides</taxon>
    </lineage>
</organism>
<evidence type="ECO:0000256" key="1">
    <source>
        <dbReference type="ARBA" id="ARBA00022679"/>
    </source>
</evidence>